<dbReference type="Proteomes" id="UP000799423">
    <property type="component" value="Unassembled WGS sequence"/>
</dbReference>
<accession>A0A6A7BNQ5</accession>
<keyword evidence="2" id="KW-1185">Reference proteome</keyword>
<dbReference type="OrthoDB" id="5332870at2759"/>
<evidence type="ECO:0000313" key="2">
    <source>
        <dbReference type="Proteomes" id="UP000799423"/>
    </source>
</evidence>
<proteinExistence type="predicted"/>
<name>A0A6A7BNQ5_9PLEO</name>
<reference evidence="1" key="1">
    <citation type="submission" date="2020-01" db="EMBL/GenBank/DDBJ databases">
        <authorList>
            <consortium name="DOE Joint Genome Institute"/>
            <person name="Haridas S."/>
            <person name="Albert R."/>
            <person name="Binder M."/>
            <person name="Bloem J."/>
            <person name="Labutti K."/>
            <person name="Salamov A."/>
            <person name="Andreopoulos B."/>
            <person name="Baker S.E."/>
            <person name="Barry K."/>
            <person name="Bills G."/>
            <person name="Bluhm B.H."/>
            <person name="Cannon C."/>
            <person name="Castanera R."/>
            <person name="Culley D.E."/>
            <person name="Daum C."/>
            <person name="Ezra D."/>
            <person name="Gonzalez J.B."/>
            <person name="Henrissat B."/>
            <person name="Kuo A."/>
            <person name="Liang C."/>
            <person name="Lipzen A."/>
            <person name="Lutzoni F."/>
            <person name="Magnuson J."/>
            <person name="Mondo S."/>
            <person name="Nolan M."/>
            <person name="Ohm R."/>
            <person name="Pangilinan J."/>
            <person name="Park H.-J."/>
            <person name="Ramirez L."/>
            <person name="Alfaro M."/>
            <person name="Sun H."/>
            <person name="Tritt A."/>
            <person name="Yoshinaga Y."/>
            <person name="Zwiers L.-H."/>
            <person name="Turgeon B.G."/>
            <person name="Goodwin S.B."/>
            <person name="Spatafora J.W."/>
            <person name="Crous P.W."/>
            <person name="Grigoriev I.V."/>
        </authorList>
    </citation>
    <scope>NUCLEOTIDE SEQUENCE</scope>
    <source>
        <strain evidence="1">IPT5</strain>
    </source>
</reference>
<protein>
    <submittedName>
        <fullName evidence="1">Uncharacterized protein</fullName>
    </submittedName>
</protein>
<gene>
    <name evidence="1" type="ORF">T440DRAFT_525020</name>
</gene>
<evidence type="ECO:0000313" key="1">
    <source>
        <dbReference type="EMBL" id="KAF2857013.1"/>
    </source>
</evidence>
<sequence length="382" mass="42887">MRYSETGFYCLRCTAPLVVHVGCPTATMYARHAPQFRDELLLLKPRLLDALLTKANSSQQDFDQYADTCVLILSRPLPLSVPLPSSAQDFFLRVFQKSNQNPCVETLKPVYYMLNGACHQLFSLLPHDAQHQFDQQLRHILKSSDVGKDAMLLLWCFGVVLLVEYPGKFKRSPAKGLSQIVPTQGAKPDWKTASGQKLFLGSTSLYRTMTLASLSVIWAIKGGVGVTDEEAIEGIRIASRVLRVADRDVRENWPRSDTRARGTFLKLVEKIERLDTKSAIFFQAAGFHALIIGTAGLKPNTVTQYELCLARTLCMAPDIDLEDSLSESLPIFAVGAEHSLRHNLLKGHRTTSSQPQYNSYIPMHSRHACRNPRSNRVRCWLL</sequence>
<dbReference type="AlphaFoldDB" id="A0A6A7BNQ5"/>
<dbReference type="EMBL" id="MU006288">
    <property type="protein sequence ID" value="KAF2857013.1"/>
    <property type="molecule type" value="Genomic_DNA"/>
</dbReference>
<organism evidence="1 2">
    <name type="scientific">Plenodomus tracheiphilus IPT5</name>
    <dbReference type="NCBI Taxonomy" id="1408161"/>
    <lineage>
        <taxon>Eukaryota</taxon>
        <taxon>Fungi</taxon>
        <taxon>Dikarya</taxon>
        <taxon>Ascomycota</taxon>
        <taxon>Pezizomycotina</taxon>
        <taxon>Dothideomycetes</taxon>
        <taxon>Pleosporomycetidae</taxon>
        <taxon>Pleosporales</taxon>
        <taxon>Pleosporineae</taxon>
        <taxon>Leptosphaeriaceae</taxon>
        <taxon>Plenodomus</taxon>
    </lineage>
</organism>